<keyword evidence="2" id="KW-1185">Reference proteome</keyword>
<dbReference type="Proteomes" id="UP001497522">
    <property type="component" value="Chromosome 19"/>
</dbReference>
<dbReference type="EMBL" id="OZ023720">
    <property type="protein sequence ID" value="CAK9869580.1"/>
    <property type="molecule type" value="Genomic_DNA"/>
</dbReference>
<accession>A0ABP1B3A3</accession>
<sequence length="67" mass="7378">MIFTSSTGRLGPFKTAKDQSEIMRLRGDLDEVSEELEKNMHKPATFCSQNEAAGGPLIPAARIEGWL</sequence>
<name>A0ABP1B3A3_9BRYO</name>
<proteinExistence type="predicted"/>
<evidence type="ECO:0000313" key="2">
    <source>
        <dbReference type="Proteomes" id="UP001497522"/>
    </source>
</evidence>
<gene>
    <name evidence="1" type="ORF">CSSPJE1EN2_LOCUS12338</name>
</gene>
<protein>
    <submittedName>
        <fullName evidence="1">Uncharacterized protein</fullName>
    </submittedName>
</protein>
<evidence type="ECO:0000313" key="1">
    <source>
        <dbReference type="EMBL" id="CAK9869580.1"/>
    </source>
</evidence>
<reference evidence="1" key="1">
    <citation type="submission" date="2024-03" db="EMBL/GenBank/DDBJ databases">
        <authorList>
            <consortium name="ELIXIR-Norway"/>
            <consortium name="Elixir Norway"/>
        </authorList>
    </citation>
    <scope>NUCLEOTIDE SEQUENCE</scope>
</reference>
<organism evidence="1 2">
    <name type="scientific">Sphagnum jensenii</name>
    <dbReference type="NCBI Taxonomy" id="128206"/>
    <lineage>
        <taxon>Eukaryota</taxon>
        <taxon>Viridiplantae</taxon>
        <taxon>Streptophyta</taxon>
        <taxon>Embryophyta</taxon>
        <taxon>Bryophyta</taxon>
        <taxon>Sphagnophytina</taxon>
        <taxon>Sphagnopsida</taxon>
        <taxon>Sphagnales</taxon>
        <taxon>Sphagnaceae</taxon>
        <taxon>Sphagnum</taxon>
    </lineage>
</organism>